<gene>
    <name evidence="6" type="ORF">OG477_05505</name>
</gene>
<name>A0AAU1HT28_9ACTN</name>
<evidence type="ECO:0000259" key="5">
    <source>
        <dbReference type="PROSITE" id="PS51918"/>
    </source>
</evidence>
<evidence type="ECO:0000256" key="4">
    <source>
        <dbReference type="ARBA" id="ARBA00023014"/>
    </source>
</evidence>
<keyword evidence="2" id="KW-0479">Metal-binding</keyword>
<dbReference type="PROSITE" id="PS51918">
    <property type="entry name" value="RADICAL_SAM"/>
    <property type="match status" value="1"/>
</dbReference>
<dbReference type="InterPro" id="IPR058240">
    <property type="entry name" value="rSAM_sf"/>
</dbReference>
<sequence>MTGPTVPLRQLVLKVHSRCDLACRHCYIYEHADQSWSSRPRVISQETISWTALRLAEHAKKHQLASVQVILHGGEPLLAGPARLRAVCEALTTALHGICALDLRIHTNAVQLGKRHLDLFAEYGVRVGVSLDGDRAANDRHRLFANGRSSHDKVLRALALLDQDRYRHLYAGILCTIDVRNDPVAVYDALAALRPPRIDFLLPHATWDEPPLRPAGADTPYADWLLTIHDRWSEQGRPMPVRLFDSVVSTLGGGPGLTEAMGLEAADVVVVETDGTYEQADSLKTAYDGAPVTGKDVHRHTLDEVAGHPGIAARQHGLDDLSDQCRACPVVRSCGGGLFAHRYRSDGTGFGNPSVFCADLKELILSIDARTGASATRPIESLDALADGSDEGAGVRELARVRQDVTRGLLTAVHEEVGPRAGELWARSWQLALDLGRRDGALLEPLLSHPYTRTWAVRCLDDAASPDELASLVAAVALPARAVEQVKVPVHDGFAHLPGLGSVRTRLGAQRIELTRQRLAGPDWEPLPRVRADGLDVALDDVDPHRDCYATLVGGRLTDAETELWRHVLPQAWALIRKAVPAVAAGMAEGLRVITPLAAPPDPEHFVPGGGFSALAVHLDPDPERVAVDLVRGFRLGLLDALLDACDLYDESDARTGALLADTYARAATDALRQDAEEARRTHAQWAELTAAPSLTGLGRRFVDGIGRCL</sequence>
<dbReference type="SUPFAM" id="SSF102114">
    <property type="entry name" value="Radical SAM enzymes"/>
    <property type="match status" value="1"/>
</dbReference>
<dbReference type="InterPro" id="IPR013785">
    <property type="entry name" value="Aldolase_TIM"/>
</dbReference>
<dbReference type="Gene3D" id="3.20.20.70">
    <property type="entry name" value="Aldolase class I"/>
    <property type="match status" value="1"/>
</dbReference>
<dbReference type="SFLD" id="SFLDS00029">
    <property type="entry name" value="Radical_SAM"/>
    <property type="match status" value="1"/>
</dbReference>
<dbReference type="GO" id="GO:0051536">
    <property type="term" value="F:iron-sulfur cluster binding"/>
    <property type="evidence" value="ECO:0007669"/>
    <property type="project" value="UniProtKB-KW"/>
</dbReference>
<keyword evidence="3" id="KW-0408">Iron</keyword>
<keyword evidence="4" id="KW-0411">Iron-sulfur</keyword>
<dbReference type="CDD" id="cd01335">
    <property type="entry name" value="Radical_SAM"/>
    <property type="match status" value="1"/>
</dbReference>
<feature type="domain" description="Radical SAM core" evidence="5">
    <location>
        <begin position="5"/>
        <end position="237"/>
    </location>
</feature>
<reference evidence="6" key="1">
    <citation type="submission" date="2022-10" db="EMBL/GenBank/DDBJ databases">
        <title>The complete genomes of actinobacterial strains from the NBC collection.</title>
        <authorList>
            <person name="Joergensen T.S."/>
            <person name="Alvarez Arevalo M."/>
            <person name="Sterndorff E.B."/>
            <person name="Faurdal D."/>
            <person name="Vuksanovic O."/>
            <person name="Mourched A.-S."/>
            <person name="Charusanti P."/>
            <person name="Shaw S."/>
            <person name="Blin K."/>
            <person name="Weber T."/>
        </authorList>
    </citation>
    <scope>NUCLEOTIDE SEQUENCE</scope>
    <source>
        <strain evidence="6">NBC 00180</strain>
    </source>
</reference>
<dbReference type="EMBL" id="CP108140">
    <property type="protein sequence ID" value="WTP84851.1"/>
    <property type="molecule type" value="Genomic_DNA"/>
</dbReference>
<dbReference type="GO" id="GO:0046872">
    <property type="term" value="F:metal ion binding"/>
    <property type="evidence" value="ECO:0007669"/>
    <property type="project" value="UniProtKB-KW"/>
</dbReference>
<protein>
    <submittedName>
        <fullName evidence="6">FxsB family radical SAM/SPASM domain protein</fullName>
    </submittedName>
</protein>
<evidence type="ECO:0000256" key="1">
    <source>
        <dbReference type="ARBA" id="ARBA00022691"/>
    </source>
</evidence>
<evidence type="ECO:0000313" key="6">
    <source>
        <dbReference type="EMBL" id="WTP84851.1"/>
    </source>
</evidence>
<dbReference type="PANTHER" id="PTHR43273:SF8">
    <property type="entry name" value="RADICAL SAM DOMAIN PROTEIN"/>
    <property type="match status" value="1"/>
</dbReference>
<proteinExistence type="predicted"/>
<keyword evidence="1" id="KW-0949">S-adenosyl-L-methionine</keyword>
<dbReference type="Pfam" id="PF04055">
    <property type="entry name" value="Radical_SAM"/>
    <property type="match status" value="1"/>
</dbReference>
<evidence type="ECO:0000256" key="2">
    <source>
        <dbReference type="ARBA" id="ARBA00022723"/>
    </source>
</evidence>
<evidence type="ECO:0000256" key="3">
    <source>
        <dbReference type="ARBA" id="ARBA00023004"/>
    </source>
</evidence>
<dbReference type="SFLD" id="SFLDG01072">
    <property type="entry name" value="dehydrogenase_like"/>
    <property type="match status" value="1"/>
</dbReference>
<dbReference type="GO" id="GO:0016491">
    <property type="term" value="F:oxidoreductase activity"/>
    <property type="evidence" value="ECO:0007669"/>
    <property type="project" value="InterPro"/>
</dbReference>
<dbReference type="AlphaFoldDB" id="A0AAU1HT28"/>
<dbReference type="InterPro" id="IPR026335">
    <property type="entry name" value="rSAM_SPASM_FxsB"/>
</dbReference>
<accession>A0AAU1HT28</accession>
<dbReference type="InterPro" id="IPR023867">
    <property type="entry name" value="Sulphatase_maturase_rSAM"/>
</dbReference>
<dbReference type="NCBIfam" id="TIGR04269">
    <property type="entry name" value="SAM_SPASM_FxsB"/>
    <property type="match status" value="1"/>
</dbReference>
<dbReference type="SFLD" id="SFLDG01386">
    <property type="entry name" value="main_SPASM_domain-containing"/>
    <property type="match status" value="1"/>
</dbReference>
<organism evidence="6">
    <name type="scientific">Streptomyces sp. NBC_00180</name>
    <dbReference type="NCBI Taxonomy" id="2903632"/>
    <lineage>
        <taxon>Bacteria</taxon>
        <taxon>Bacillati</taxon>
        <taxon>Actinomycetota</taxon>
        <taxon>Actinomycetes</taxon>
        <taxon>Kitasatosporales</taxon>
        <taxon>Streptomycetaceae</taxon>
        <taxon>Streptomyces</taxon>
    </lineage>
</organism>
<dbReference type="InterPro" id="IPR007197">
    <property type="entry name" value="rSAM"/>
</dbReference>
<dbReference type="PANTHER" id="PTHR43273">
    <property type="entry name" value="ANAEROBIC SULFATASE-MATURATING ENZYME HOMOLOG ASLB-RELATED"/>
    <property type="match status" value="1"/>
</dbReference>
<dbReference type="SFLD" id="SFLDG01067">
    <property type="entry name" value="SPASM/twitch_domain_containing"/>
    <property type="match status" value="1"/>
</dbReference>